<evidence type="ECO:0000313" key="2">
    <source>
        <dbReference type="EMBL" id="OKO99533.1"/>
    </source>
</evidence>
<reference evidence="2 3" key="1">
    <citation type="submission" date="2016-10" db="EMBL/GenBank/DDBJ databases">
        <title>Genome sequence of the ascomycete fungus Penicillium subrubescens.</title>
        <authorList>
            <person name="De Vries R.P."/>
            <person name="Peng M."/>
            <person name="Dilokpimol A."/>
            <person name="Hilden K."/>
            <person name="Makela M.R."/>
            <person name="Grigoriev I."/>
            <person name="Riley R."/>
            <person name="Granchi Z."/>
        </authorList>
    </citation>
    <scope>NUCLEOTIDE SEQUENCE [LARGE SCALE GENOMIC DNA]</scope>
    <source>
        <strain evidence="2 3">CBS 132785</strain>
    </source>
</reference>
<dbReference type="EMBL" id="MNBE01000656">
    <property type="protein sequence ID" value="OKO99533.1"/>
    <property type="molecule type" value="Genomic_DNA"/>
</dbReference>
<comment type="caution">
    <text evidence="2">The sequence shown here is derived from an EMBL/GenBank/DDBJ whole genome shotgun (WGS) entry which is preliminary data.</text>
</comment>
<dbReference type="InterPro" id="IPR021054">
    <property type="entry name" value="Cell_wall_mannoprotein_1"/>
</dbReference>
<keyword evidence="3" id="KW-1185">Reference proteome</keyword>
<dbReference type="AlphaFoldDB" id="A0A1Q5TH26"/>
<proteinExistence type="predicted"/>
<dbReference type="Proteomes" id="UP000186955">
    <property type="component" value="Unassembled WGS sequence"/>
</dbReference>
<feature type="chain" id="PRO_5012276407" evidence="1">
    <location>
        <begin position="17"/>
        <end position="177"/>
    </location>
</feature>
<dbReference type="Pfam" id="PF12296">
    <property type="entry name" value="HsbA"/>
    <property type="match status" value="1"/>
</dbReference>
<accession>A0A1Q5TH26</accession>
<feature type="signal peptide" evidence="1">
    <location>
        <begin position="1"/>
        <end position="16"/>
    </location>
</feature>
<sequence length="177" mass="18743">MVLIAKLLFLALTAAATPIFRRDVVTVENDITQKIGPQLTTLNNDVRGYPASGSSGAHAIHGDFETLVTIVDSTIRDIKSTGSFGTVSGTTILANIQELLPTFLDILVEIGLQEPSWALVQGGRELVLSDLHSLNTAMDNFMNAITAAEPFLLKAGSLAVKVQLDGGFITAIAAYST</sequence>
<organism evidence="2 3">
    <name type="scientific">Penicillium subrubescens</name>
    <dbReference type="NCBI Taxonomy" id="1316194"/>
    <lineage>
        <taxon>Eukaryota</taxon>
        <taxon>Fungi</taxon>
        <taxon>Dikarya</taxon>
        <taxon>Ascomycota</taxon>
        <taxon>Pezizomycotina</taxon>
        <taxon>Eurotiomycetes</taxon>
        <taxon>Eurotiomycetidae</taxon>
        <taxon>Eurotiales</taxon>
        <taxon>Aspergillaceae</taxon>
        <taxon>Penicillium</taxon>
    </lineage>
</organism>
<gene>
    <name evidence="2" type="ORF">PENSUB_8378</name>
</gene>
<evidence type="ECO:0000313" key="3">
    <source>
        <dbReference type="Proteomes" id="UP000186955"/>
    </source>
</evidence>
<dbReference type="OrthoDB" id="3485059at2759"/>
<evidence type="ECO:0000256" key="1">
    <source>
        <dbReference type="SAM" id="SignalP"/>
    </source>
</evidence>
<keyword evidence="1" id="KW-0732">Signal</keyword>
<protein>
    <submittedName>
        <fullName evidence="2">Uncharacterized protein</fullName>
    </submittedName>
</protein>
<name>A0A1Q5TH26_9EURO</name>